<dbReference type="EMBL" id="BAABAU010000003">
    <property type="protein sequence ID" value="GAA4267032.1"/>
    <property type="molecule type" value="Genomic_DNA"/>
</dbReference>
<gene>
    <name evidence="2" type="ORF">GCM10022256_26440</name>
</gene>
<evidence type="ECO:0000313" key="2">
    <source>
        <dbReference type="EMBL" id="GAA4267032.1"/>
    </source>
</evidence>
<keyword evidence="1" id="KW-1133">Transmembrane helix</keyword>
<keyword evidence="3" id="KW-1185">Reference proteome</keyword>
<proteinExistence type="predicted"/>
<organism evidence="2 3">
    <name type="scientific">Frondihabitans peucedani</name>
    <dbReference type="NCBI Taxonomy" id="598626"/>
    <lineage>
        <taxon>Bacteria</taxon>
        <taxon>Bacillati</taxon>
        <taxon>Actinomycetota</taxon>
        <taxon>Actinomycetes</taxon>
        <taxon>Micrococcales</taxon>
        <taxon>Microbacteriaceae</taxon>
        <taxon>Frondihabitans</taxon>
    </lineage>
</organism>
<accession>A0ABP8E4F3</accession>
<evidence type="ECO:0000313" key="3">
    <source>
        <dbReference type="Proteomes" id="UP001501594"/>
    </source>
</evidence>
<protein>
    <submittedName>
        <fullName evidence="2">Uncharacterized protein</fullName>
    </submittedName>
</protein>
<keyword evidence="1" id="KW-0472">Membrane</keyword>
<keyword evidence="1" id="KW-0812">Transmembrane</keyword>
<evidence type="ECO:0000256" key="1">
    <source>
        <dbReference type="SAM" id="Phobius"/>
    </source>
</evidence>
<dbReference type="RefSeq" id="WP_344796939.1">
    <property type="nucleotide sequence ID" value="NZ_BAABAU010000003.1"/>
</dbReference>
<sequence length="107" mass="11736">MFSKRIACLLVSSAVCSGLLLWARALVPTALTGLAVLLFVRVDQTLGLGVALLAVYSAFGHVETARPRVLVDEREFEAAAFRRYRHAHPEQTFTEALASAGDEVRRH</sequence>
<name>A0ABP8E4F3_9MICO</name>
<reference evidence="3" key="1">
    <citation type="journal article" date="2019" name="Int. J. Syst. Evol. Microbiol.">
        <title>The Global Catalogue of Microorganisms (GCM) 10K type strain sequencing project: providing services to taxonomists for standard genome sequencing and annotation.</title>
        <authorList>
            <consortium name="The Broad Institute Genomics Platform"/>
            <consortium name="The Broad Institute Genome Sequencing Center for Infectious Disease"/>
            <person name="Wu L."/>
            <person name="Ma J."/>
        </authorList>
    </citation>
    <scope>NUCLEOTIDE SEQUENCE [LARGE SCALE GENOMIC DNA]</scope>
    <source>
        <strain evidence="3">JCM 17442</strain>
    </source>
</reference>
<dbReference type="Proteomes" id="UP001501594">
    <property type="component" value="Unassembled WGS sequence"/>
</dbReference>
<comment type="caution">
    <text evidence="2">The sequence shown here is derived from an EMBL/GenBank/DDBJ whole genome shotgun (WGS) entry which is preliminary data.</text>
</comment>
<feature type="transmembrane region" description="Helical" evidence="1">
    <location>
        <begin position="35"/>
        <end position="59"/>
    </location>
</feature>